<dbReference type="InterPro" id="IPR002035">
    <property type="entry name" value="VWF_A"/>
</dbReference>
<dbReference type="Gene3D" id="3.40.50.410">
    <property type="entry name" value="von Willebrand factor, type A domain"/>
    <property type="match status" value="1"/>
</dbReference>
<gene>
    <name evidence="3" type="ORF">C8D93_101315</name>
</gene>
<dbReference type="PANTHER" id="PTHR41248">
    <property type="entry name" value="NORD PROTEIN"/>
    <property type="match status" value="1"/>
</dbReference>
<dbReference type="RefSeq" id="WP_110263402.1">
    <property type="nucleotide sequence ID" value="NZ_CAKZQT010000007.1"/>
</dbReference>
<dbReference type="PROSITE" id="PS50234">
    <property type="entry name" value="VWFA"/>
    <property type="match status" value="1"/>
</dbReference>
<accession>A0A318EH54</accession>
<name>A0A318EH54_9GAMM</name>
<protein>
    <recommendedName>
        <fullName evidence="2">VWFA domain-containing protein</fullName>
    </recommendedName>
</protein>
<dbReference type="InterPro" id="IPR036465">
    <property type="entry name" value="vWFA_dom_sf"/>
</dbReference>
<dbReference type="AlphaFoldDB" id="A0A318EH54"/>
<dbReference type="Proteomes" id="UP000248330">
    <property type="component" value="Unassembled WGS sequence"/>
</dbReference>
<dbReference type="Pfam" id="PF00092">
    <property type="entry name" value="VWA"/>
    <property type="match status" value="1"/>
</dbReference>
<dbReference type="SUPFAM" id="SSF53300">
    <property type="entry name" value="vWA-like"/>
    <property type="match status" value="1"/>
</dbReference>
<comment type="caution">
    <text evidence="3">The sequence shown here is derived from an EMBL/GenBank/DDBJ whole genome shotgun (WGS) entry which is preliminary data.</text>
</comment>
<keyword evidence="4" id="KW-1185">Reference proteome</keyword>
<dbReference type="InterPro" id="IPR051928">
    <property type="entry name" value="NorD/CobT"/>
</dbReference>
<evidence type="ECO:0000259" key="2">
    <source>
        <dbReference type="PROSITE" id="PS50234"/>
    </source>
</evidence>
<proteinExistence type="predicted"/>
<evidence type="ECO:0000256" key="1">
    <source>
        <dbReference type="SAM" id="MobiDB-lite"/>
    </source>
</evidence>
<evidence type="ECO:0000313" key="3">
    <source>
        <dbReference type="EMBL" id="PXV71270.1"/>
    </source>
</evidence>
<sequence>MSSVNALGMERSCAVIASALSDGRCEGVRLMTGERRTFAMNRARTVAHVPVPALTPGWTLRTWSCGIALQCAPSKARIAAFTLKALSPRQSAALSVVEGGVALGWLSTRWPGLVPELRRFLPELPMRDADLDGVTILEAAMALADSPAPLQLHPVLGQLPVGLAPRRGLLEALRRRQGRMPWSTRKRYVSPGYESIPVGGEGTIKSARLPPPSRPEDDDPEIRADQRAGVPYPEWNLWTQKFLPDHVAVLERKLPVSRKPPRAVPANLRRWFEEHTHRVMQRRLEDGSDLDIDQYIEFHVDRKTGKASEARVFRDLQPSFRDVTTALLLDGSASLGGRGGTSFKLELDCADALCHAMALARERHGLFVFNGKTRHRVDVTCLKDFKDPHPVIPGDLGLMTGGYTRLGAPLRHLTSRLLAQPTERRLLIVIGDGLISDEGYEGRYAWADSAHAVKEAEDAAVSLYYIGVGQTKVDPLPDVFGPQRSMRIRRVEELPRVLAQVHRELVAA</sequence>
<dbReference type="PANTHER" id="PTHR41248:SF1">
    <property type="entry name" value="NORD PROTEIN"/>
    <property type="match status" value="1"/>
</dbReference>
<dbReference type="EMBL" id="QICN01000001">
    <property type="protein sequence ID" value="PXV71270.1"/>
    <property type="molecule type" value="Genomic_DNA"/>
</dbReference>
<reference evidence="3 4" key="1">
    <citation type="submission" date="2018-04" db="EMBL/GenBank/DDBJ databases">
        <title>Genomic Encyclopedia of Type Strains, Phase IV (KMG-IV): sequencing the most valuable type-strain genomes for metagenomic binning, comparative biology and taxonomic classification.</title>
        <authorList>
            <person name="Goeker M."/>
        </authorList>
    </citation>
    <scope>NUCLEOTIDE SEQUENCE [LARGE SCALE GENOMIC DNA]</scope>
    <source>
        <strain evidence="3 4">DSM 104150</strain>
    </source>
</reference>
<feature type="region of interest" description="Disordered" evidence="1">
    <location>
        <begin position="193"/>
        <end position="222"/>
    </location>
</feature>
<organism evidence="3 4">
    <name type="scientific">Sinimarinibacterium flocculans</name>
    <dbReference type="NCBI Taxonomy" id="985250"/>
    <lineage>
        <taxon>Bacteria</taxon>
        <taxon>Pseudomonadati</taxon>
        <taxon>Pseudomonadota</taxon>
        <taxon>Gammaproteobacteria</taxon>
        <taxon>Nevskiales</taxon>
        <taxon>Nevskiaceae</taxon>
        <taxon>Sinimarinibacterium</taxon>
    </lineage>
</organism>
<evidence type="ECO:0000313" key="4">
    <source>
        <dbReference type="Proteomes" id="UP000248330"/>
    </source>
</evidence>
<dbReference type="OrthoDB" id="9758211at2"/>
<feature type="domain" description="VWFA" evidence="2">
    <location>
        <begin position="324"/>
        <end position="505"/>
    </location>
</feature>